<gene>
    <name evidence="11" type="ORF">VP01_53g3</name>
</gene>
<reference evidence="11 12" key="1">
    <citation type="submission" date="2015-08" db="EMBL/GenBank/DDBJ databases">
        <title>Next Generation Sequencing and Analysis of the Genome of Puccinia sorghi L Schw, the Causal Agent of Maize Common Rust.</title>
        <authorList>
            <person name="Rochi L."/>
            <person name="Burguener G."/>
            <person name="Darino M."/>
            <person name="Turjanski A."/>
            <person name="Kreff E."/>
            <person name="Dieguez M.J."/>
            <person name="Sacco F."/>
        </authorList>
    </citation>
    <scope>NUCLEOTIDE SEQUENCE [LARGE SCALE GENOMIC DNA]</scope>
    <source>
        <strain evidence="11 12">RO10H11247</strain>
    </source>
</reference>
<dbReference type="STRING" id="27349.A0A0L6ULV7"/>
<comment type="subcellular location">
    <subcellularLocation>
        <location evidence="2">Chromosome</location>
        <location evidence="2">Centromere</location>
    </subcellularLocation>
    <subcellularLocation>
        <location evidence="1">Nucleus</location>
    </subcellularLocation>
</comment>
<keyword evidence="7" id="KW-0539">Nucleus</keyword>
<feature type="compositionally biased region" description="Low complexity" evidence="10">
    <location>
        <begin position="252"/>
        <end position="265"/>
    </location>
</feature>
<protein>
    <recommendedName>
        <fullName evidence="13">Borealin N-terminal domain-containing protein</fullName>
    </recommendedName>
</protein>
<keyword evidence="5" id="KW-0132">Cell division</keyword>
<dbReference type="PANTHER" id="PTHR16040">
    <property type="entry name" value="AUSTRALIN, ISOFORM A-RELATED"/>
    <property type="match status" value="1"/>
</dbReference>
<feature type="compositionally biased region" description="Acidic residues" evidence="10">
    <location>
        <begin position="67"/>
        <end position="105"/>
    </location>
</feature>
<organism evidence="11 12">
    <name type="scientific">Puccinia sorghi</name>
    <dbReference type="NCBI Taxonomy" id="27349"/>
    <lineage>
        <taxon>Eukaryota</taxon>
        <taxon>Fungi</taxon>
        <taxon>Dikarya</taxon>
        <taxon>Basidiomycota</taxon>
        <taxon>Pucciniomycotina</taxon>
        <taxon>Pucciniomycetes</taxon>
        <taxon>Pucciniales</taxon>
        <taxon>Pucciniaceae</taxon>
        <taxon>Puccinia</taxon>
    </lineage>
</organism>
<evidence type="ECO:0000256" key="5">
    <source>
        <dbReference type="ARBA" id="ARBA00022618"/>
    </source>
</evidence>
<evidence type="ECO:0000256" key="1">
    <source>
        <dbReference type="ARBA" id="ARBA00004123"/>
    </source>
</evidence>
<dbReference type="GO" id="GO:0000775">
    <property type="term" value="C:chromosome, centromeric region"/>
    <property type="evidence" value="ECO:0007669"/>
    <property type="project" value="UniProtKB-SubCell"/>
</dbReference>
<evidence type="ECO:0008006" key="13">
    <source>
        <dbReference type="Google" id="ProtNLM"/>
    </source>
</evidence>
<feature type="region of interest" description="Disordered" evidence="10">
    <location>
        <begin position="188"/>
        <end position="298"/>
    </location>
</feature>
<keyword evidence="12" id="KW-1185">Reference proteome</keyword>
<dbReference type="OrthoDB" id="2505648at2759"/>
<evidence type="ECO:0000313" key="11">
    <source>
        <dbReference type="EMBL" id="KNZ48805.1"/>
    </source>
</evidence>
<evidence type="ECO:0000313" key="12">
    <source>
        <dbReference type="Proteomes" id="UP000037035"/>
    </source>
</evidence>
<evidence type="ECO:0000256" key="3">
    <source>
        <dbReference type="ARBA" id="ARBA00009914"/>
    </source>
</evidence>
<feature type="compositionally biased region" description="Polar residues" evidence="10">
    <location>
        <begin position="266"/>
        <end position="293"/>
    </location>
</feature>
<feature type="compositionally biased region" description="Basic residues" evidence="10">
    <location>
        <begin position="1"/>
        <end position="10"/>
    </location>
</feature>
<evidence type="ECO:0000256" key="9">
    <source>
        <dbReference type="ARBA" id="ARBA00023328"/>
    </source>
</evidence>
<evidence type="ECO:0000256" key="4">
    <source>
        <dbReference type="ARBA" id="ARBA00022454"/>
    </source>
</evidence>
<dbReference type="GO" id="GO:0005634">
    <property type="term" value="C:nucleus"/>
    <property type="evidence" value="ECO:0007669"/>
    <property type="project" value="UniProtKB-SubCell"/>
</dbReference>
<dbReference type="GO" id="GO:0051301">
    <property type="term" value="P:cell division"/>
    <property type="evidence" value="ECO:0007669"/>
    <property type="project" value="UniProtKB-KW"/>
</dbReference>
<proteinExistence type="inferred from homology"/>
<evidence type="ECO:0000256" key="2">
    <source>
        <dbReference type="ARBA" id="ARBA00004584"/>
    </source>
</evidence>
<keyword evidence="8" id="KW-0131">Cell cycle</keyword>
<feature type="compositionally biased region" description="Polar residues" evidence="10">
    <location>
        <begin position="217"/>
        <end position="229"/>
    </location>
</feature>
<dbReference type="Proteomes" id="UP000037035">
    <property type="component" value="Unassembled WGS sequence"/>
</dbReference>
<comment type="similarity">
    <text evidence="3">Belongs to the borealin family.</text>
</comment>
<feature type="compositionally biased region" description="Polar residues" evidence="10">
    <location>
        <begin position="188"/>
        <end position="200"/>
    </location>
</feature>
<keyword evidence="6" id="KW-0498">Mitosis</keyword>
<dbReference type="EMBL" id="LAVV01010609">
    <property type="protein sequence ID" value="KNZ48805.1"/>
    <property type="molecule type" value="Genomic_DNA"/>
</dbReference>
<evidence type="ECO:0000256" key="7">
    <source>
        <dbReference type="ARBA" id="ARBA00023242"/>
    </source>
</evidence>
<keyword evidence="4" id="KW-0158">Chromosome</keyword>
<evidence type="ECO:0000256" key="10">
    <source>
        <dbReference type="SAM" id="MobiDB-lite"/>
    </source>
</evidence>
<evidence type="ECO:0000256" key="6">
    <source>
        <dbReference type="ARBA" id="ARBA00022776"/>
    </source>
</evidence>
<comment type="caution">
    <text evidence="11">The sequence shown here is derived from an EMBL/GenBank/DDBJ whole genome shotgun (WGS) entry which is preliminary data.</text>
</comment>
<dbReference type="GO" id="GO:0051233">
    <property type="term" value="C:spindle midzone"/>
    <property type="evidence" value="ECO:0007669"/>
    <property type="project" value="TreeGrafter"/>
</dbReference>
<evidence type="ECO:0000256" key="8">
    <source>
        <dbReference type="ARBA" id="ARBA00023306"/>
    </source>
</evidence>
<keyword evidence="9" id="KW-0137">Centromere</keyword>
<feature type="region of interest" description="Disordered" evidence="10">
    <location>
        <begin position="1"/>
        <end position="107"/>
    </location>
</feature>
<accession>A0A0L6ULV7</accession>
<sequence>MANQKPKTHRHNETVKQLPPAEQPSQGISGKLFGLFKKFPMQLTSPSKEVLPQDDSQSEQERSNSEQDQEEEEDDEDEDEDDEDEDKDESEQEIVTESEQEDPLGDEQCKAIMENYLLETSTRTNLLRNRIQTHFRPALRRRLEFELSRITPSIANVTALDYHQRDQGILRHTMEHVARLALEQKTSSIGIKRSQSQQDQIWDEKEKSHHRKRKRQLTNNSASVSSKTNKLAADAHDPCPPSGTSANNAAGRPPSRSKPPTSRSTQGGQSRKQSNGSIESTDLNPRLPSTPQMSEFKPVRVARRNESLLSVNGSPVISYAPEETLHHPLPPSASNGTLASSQFTELFPPSTSSSSLPDHHHHLLPLHRSLSSNSAVLGGRMNSEFTFVEKSKWKDLELQLLSLQLDQSQKKKIDDLLKGCLSFGDN</sequence>
<dbReference type="VEuPathDB" id="FungiDB:VP01_53g3"/>
<dbReference type="AlphaFoldDB" id="A0A0L6ULV7"/>
<dbReference type="GO" id="GO:0032133">
    <property type="term" value="C:chromosome passenger complex"/>
    <property type="evidence" value="ECO:0007669"/>
    <property type="project" value="TreeGrafter"/>
</dbReference>
<dbReference type="PANTHER" id="PTHR16040:SF7">
    <property type="entry name" value="AUSTRALIN, ISOFORM A-RELATED"/>
    <property type="match status" value="1"/>
</dbReference>
<name>A0A0L6ULV7_9BASI</name>
<dbReference type="GO" id="GO:0000070">
    <property type="term" value="P:mitotic sister chromatid segregation"/>
    <property type="evidence" value="ECO:0007669"/>
    <property type="project" value="TreeGrafter"/>
</dbReference>
<dbReference type="InterPro" id="IPR018867">
    <property type="entry name" value="Cell_div_borealin"/>
</dbReference>